<dbReference type="SMART" id="SM00420">
    <property type="entry name" value="HTH_DEOR"/>
    <property type="match status" value="1"/>
</dbReference>
<feature type="region of interest" description="Disordered" evidence="4">
    <location>
        <begin position="251"/>
        <end position="287"/>
    </location>
</feature>
<keyword evidence="1" id="KW-0805">Transcription regulation</keyword>
<dbReference type="Gene3D" id="1.10.10.10">
    <property type="entry name" value="Winged helix-like DNA-binding domain superfamily/Winged helix DNA-binding domain"/>
    <property type="match status" value="1"/>
</dbReference>
<evidence type="ECO:0000256" key="4">
    <source>
        <dbReference type="SAM" id="MobiDB-lite"/>
    </source>
</evidence>
<dbReference type="InterPro" id="IPR014036">
    <property type="entry name" value="DeoR-like_C"/>
</dbReference>
<dbReference type="Pfam" id="PF08220">
    <property type="entry name" value="HTH_DeoR"/>
    <property type="match status" value="1"/>
</dbReference>
<keyword evidence="7" id="KW-1185">Reference proteome</keyword>
<dbReference type="SMART" id="SM01134">
    <property type="entry name" value="DeoRC"/>
    <property type="match status" value="1"/>
</dbReference>
<keyword evidence="3" id="KW-0804">Transcription</keyword>
<dbReference type="InterPro" id="IPR001034">
    <property type="entry name" value="DeoR_HTH"/>
</dbReference>
<name>A0A4R4WGW5_9ACTN</name>
<evidence type="ECO:0000256" key="2">
    <source>
        <dbReference type="ARBA" id="ARBA00023125"/>
    </source>
</evidence>
<dbReference type="Pfam" id="PF00455">
    <property type="entry name" value="DeoRC"/>
    <property type="match status" value="1"/>
</dbReference>
<dbReference type="SUPFAM" id="SSF46785">
    <property type="entry name" value="Winged helix' DNA-binding domain"/>
    <property type="match status" value="1"/>
</dbReference>
<proteinExistence type="predicted"/>
<dbReference type="PROSITE" id="PS00894">
    <property type="entry name" value="HTH_DEOR_1"/>
    <property type="match status" value="1"/>
</dbReference>
<evidence type="ECO:0000256" key="1">
    <source>
        <dbReference type="ARBA" id="ARBA00023015"/>
    </source>
</evidence>
<dbReference type="PROSITE" id="PS51000">
    <property type="entry name" value="HTH_DEOR_2"/>
    <property type="match status" value="1"/>
</dbReference>
<organism evidence="6 7">
    <name type="scientific">Nonomuraea diastatica</name>
    <dbReference type="NCBI Taxonomy" id="1848329"/>
    <lineage>
        <taxon>Bacteria</taxon>
        <taxon>Bacillati</taxon>
        <taxon>Actinomycetota</taxon>
        <taxon>Actinomycetes</taxon>
        <taxon>Streptosporangiales</taxon>
        <taxon>Streptosporangiaceae</taxon>
        <taxon>Nonomuraea</taxon>
    </lineage>
</organism>
<dbReference type="EMBL" id="SMKP01000084">
    <property type="protein sequence ID" value="TDD17571.1"/>
    <property type="molecule type" value="Genomic_DNA"/>
</dbReference>
<feature type="compositionally biased region" description="Polar residues" evidence="4">
    <location>
        <begin position="278"/>
        <end position="287"/>
    </location>
</feature>
<reference evidence="6 7" key="1">
    <citation type="submission" date="2019-03" db="EMBL/GenBank/DDBJ databases">
        <title>Draft genome sequences of novel Actinobacteria.</title>
        <authorList>
            <person name="Sahin N."/>
            <person name="Ay H."/>
            <person name="Saygin H."/>
        </authorList>
    </citation>
    <scope>NUCLEOTIDE SEQUENCE [LARGE SCALE GENOMIC DNA]</scope>
    <source>
        <strain evidence="6 7">KC712</strain>
    </source>
</reference>
<dbReference type="AlphaFoldDB" id="A0A4R4WGW5"/>
<dbReference type="InterPro" id="IPR018356">
    <property type="entry name" value="Tscrpt_reg_HTH_DeoR_CS"/>
</dbReference>
<comment type="caution">
    <text evidence="6">The sequence shown here is derived from an EMBL/GenBank/DDBJ whole genome shotgun (WGS) entry which is preliminary data.</text>
</comment>
<sequence>MLAPQRQQAILELVRQHGGVRVIELVRVFGVSDITIRRDLESLSERGLLAKVHGGATIIGSTDEPGFAAKSVRQEAEKQAISRRAAALARPGTAVALSAGTTTWTLAHHLAAVPALTVVTDSVRVAEVFRRRGRADQTVVLTGGVRTPSDALVGPVAVAAIRELNVDVLFLGVHGMTVKAGFTTPNMMEAETDRALIESAGRLVVLADHTKWGTVGISTIAQLGEADMVISDAGLAAPAREALAGQVGELVIAGPGKPGPAGASAGRPPEGDDEGGPVTTTGPPRSD</sequence>
<dbReference type="Gene3D" id="3.40.50.1360">
    <property type="match status" value="1"/>
</dbReference>
<dbReference type="PANTHER" id="PTHR30363:SF44">
    <property type="entry name" value="AGA OPERON TRANSCRIPTIONAL REPRESSOR-RELATED"/>
    <property type="match status" value="1"/>
</dbReference>
<dbReference type="InterPro" id="IPR036388">
    <property type="entry name" value="WH-like_DNA-bd_sf"/>
</dbReference>
<dbReference type="InterPro" id="IPR050313">
    <property type="entry name" value="Carb_Metab_HTH_regulators"/>
</dbReference>
<dbReference type="SUPFAM" id="SSF100950">
    <property type="entry name" value="NagB/RpiA/CoA transferase-like"/>
    <property type="match status" value="1"/>
</dbReference>
<dbReference type="InterPro" id="IPR037171">
    <property type="entry name" value="NagB/RpiA_transferase-like"/>
</dbReference>
<dbReference type="PANTHER" id="PTHR30363">
    <property type="entry name" value="HTH-TYPE TRANSCRIPTIONAL REGULATOR SRLR-RELATED"/>
    <property type="match status" value="1"/>
</dbReference>
<dbReference type="RefSeq" id="WP_132512998.1">
    <property type="nucleotide sequence ID" value="NZ_SMKP01000084.1"/>
</dbReference>
<dbReference type="GO" id="GO:0003700">
    <property type="term" value="F:DNA-binding transcription factor activity"/>
    <property type="evidence" value="ECO:0007669"/>
    <property type="project" value="InterPro"/>
</dbReference>
<dbReference type="GO" id="GO:0003677">
    <property type="term" value="F:DNA binding"/>
    <property type="evidence" value="ECO:0007669"/>
    <property type="project" value="UniProtKB-KW"/>
</dbReference>
<dbReference type="Proteomes" id="UP000294543">
    <property type="component" value="Unassembled WGS sequence"/>
</dbReference>
<protein>
    <submittedName>
        <fullName evidence="6">DeoR/GlpR transcriptional regulator</fullName>
    </submittedName>
</protein>
<evidence type="ECO:0000313" key="7">
    <source>
        <dbReference type="Proteomes" id="UP000294543"/>
    </source>
</evidence>
<evidence type="ECO:0000313" key="6">
    <source>
        <dbReference type="EMBL" id="TDD17571.1"/>
    </source>
</evidence>
<feature type="domain" description="HTH deoR-type" evidence="5">
    <location>
        <begin position="3"/>
        <end position="58"/>
    </location>
</feature>
<dbReference type="OrthoDB" id="7688673at2"/>
<evidence type="ECO:0000256" key="3">
    <source>
        <dbReference type="ARBA" id="ARBA00023163"/>
    </source>
</evidence>
<dbReference type="PRINTS" id="PR00037">
    <property type="entry name" value="HTHLACR"/>
</dbReference>
<keyword evidence="2" id="KW-0238">DNA-binding</keyword>
<gene>
    <name evidence="6" type="ORF">E1294_27450</name>
</gene>
<evidence type="ECO:0000259" key="5">
    <source>
        <dbReference type="PROSITE" id="PS51000"/>
    </source>
</evidence>
<dbReference type="InterPro" id="IPR036390">
    <property type="entry name" value="WH_DNA-bd_sf"/>
</dbReference>
<accession>A0A4R4WGW5</accession>